<dbReference type="AlphaFoldDB" id="A0AAN7SK14"/>
<dbReference type="EMBL" id="JARPUR010000008">
    <property type="protein sequence ID" value="KAK4871588.1"/>
    <property type="molecule type" value="Genomic_DNA"/>
</dbReference>
<comment type="caution">
    <text evidence="1">The sequence shown here is derived from an EMBL/GenBank/DDBJ whole genome shotgun (WGS) entry which is preliminary data.</text>
</comment>
<evidence type="ECO:0000313" key="2">
    <source>
        <dbReference type="Proteomes" id="UP001353858"/>
    </source>
</evidence>
<organism evidence="1 2">
    <name type="scientific">Aquatica leii</name>
    <dbReference type="NCBI Taxonomy" id="1421715"/>
    <lineage>
        <taxon>Eukaryota</taxon>
        <taxon>Metazoa</taxon>
        <taxon>Ecdysozoa</taxon>
        <taxon>Arthropoda</taxon>
        <taxon>Hexapoda</taxon>
        <taxon>Insecta</taxon>
        <taxon>Pterygota</taxon>
        <taxon>Neoptera</taxon>
        <taxon>Endopterygota</taxon>
        <taxon>Coleoptera</taxon>
        <taxon>Polyphaga</taxon>
        <taxon>Elateriformia</taxon>
        <taxon>Elateroidea</taxon>
        <taxon>Lampyridae</taxon>
        <taxon>Luciolinae</taxon>
        <taxon>Aquatica</taxon>
    </lineage>
</organism>
<sequence length="67" mass="8073">MIQNMQYTYNFSPQERTKVQEKPHTTLFLSNKLFCKILKHNFCLNKKNIMLCKKKYPLFAIKTAYLP</sequence>
<proteinExistence type="predicted"/>
<reference evidence="2" key="1">
    <citation type="submission" date="2023-01" db="EMBL/GenBank/DDBJ databases">
        <title>Key to firefly adult light organ development and bioluminescence: homeobox transcription factors regulate luciferase expression and transportation to peroxisome.</title>
        <authorList>
            <person name="Fu X."/>
        </authorList>
    </citation>
    <scope>NUCLEOTIDE SEQUENCE [LARGE SCALE GENOMIC DNA]</scope>
</reference>
<accession>A0AAN7SK14</accession>
<dbReference type="Proteomes" id="UP001353858">
    <property type="component" value="Unassembled WGS sequence"/>
</dbReference>
<keyword evidence="2" id="KW-1185">Reference proteome</keyword>
<protein>
    <submittedName>
        <fullName evidence="1">Uncharacterized protein</fullName>
    </submittedName>
</protein>
<name>A0AAN7SK14_9COLE</name>
<gene>
    <name evidence="1" type="ORF">RN001_015712</name>
</gene>
<evidence type="ECO:0000313" key="1">
    <source>
        <dbReference type="EMBL" id="KAK4871588.1"/>
    </source>
</evidence>